<feature type="transmembrane region" description="Helical" evidence="1">
    <location>
        <begin position="29"/>
        <end position="50"/>
    </location>
</feature>
<feature type="transmembrane region" description="Helical" evidence="1">
    <location>
        <begin position="152"/>
        <end position="174"/>
    </location>
</feature>
<reference evidence="3" key="1">
    <citation type="journal article" date="2019" name="Int. J. Syst. Evol. Microbiol.">
        <title>The Global Catalogue of Microorganisms (GCM) 10K type strain sequencing project: providing services to taxonomists for standard genome sequencing and annotation.</title>
        <authorList>
            <consortium name="The Broad Institute Genomics Platform"/>
            <consortium name="The Broad Institute Genome Sequencing Center for Infectious Disease"/>
            <person name="Wu L."/>
            <person name="Ma J."/>
        </authorList>
    </citation>
    <scope>NUCLEOTIDE SEQUENCE [LARGE SCALE GENOMIC DNA]</scope>
    <source>
        <strain evidence="3">CCM 8936</strain>
    </source>
</reference>
<keyword evidence="1" id="KW-1133">Transmembrane helix</keyword>
<dbReference type="RefSeq" id="WP_125678153.1">
    <property type="nucleotide sequence ID" value="NZ_JBHTOI010000033.1"/>
</dbReference>
<keyword evidence="1" id="KW-0812">Transmembrane</keyword>
<dbReference type="EMBL" id="JBHTOI010000033">
    <property type="protein sequence ID" value="MFD1418091.1"/>
    <property type="molecule type" value="Genomic_DNA"/>
</dbReference>
<feature type="transmembrane region" description="Helical" evidence="1">
    <location>
        <begin position="259"/>
        <end position="281"/>
    </location>
</feature>
<evidence type="ECO:0000313" key="2">
    <source>
        <dbReference type="EMBL" id="MFD1418091.1"/>
    </source>
</evidence>
<comment type="caution">
    <text evidence="2">The sequence shown here is derived from an EMBL/GenBank/DDBJ whole genome shotgun (WGS) entry which is preliminary data.</text>
</comment>
<gene>
    <name evidence="2" type="ORF">ACFQ42_04990</name>
</gene>
<accession>A0ABW4BSB7</accession>
<protein>
    <recommendedName>
        <fullName evidence="4">PH domain-containing protein</fullName>
    </recommendedName>
</protein>
<feature type="transmembrane region" description="Helical" evidence="1">
    <location>
        <begin position="287"/>
        <end position="308"/>
    </location>
</feature>
<evidence type="ECO:0008006" key="4">
    <source>
        <dbReference type="Google" id="ProtNLM"/>
    </source>
</evidence>
<keyword evidence="3" id="KW-1185">Reference proteome</keyword>
<sequence>MLWEIIFGGLLIWTSKLLFEVSVKIEYDLLSLIIIPFGIYAIIVAILQFLRREVLVIDNYGVRVIPNYFKESVVLRWQEILYIELIRKSNVKFMIFSLKDGQKIQIVFTGISSWKSKESIEFMKKLMNEDPDVKDMPKVDIESSTISSSGVLLVWLLFQTVAGLLAWVHMLIYSEVIFKGNMFSPFFTLGIMSAVFLIVTDFNYWFLFKLGWHSTEEGIKFTGPRGSVQFPAFISNSADYLNRRNSISSRAKYLQKIYVATRIILISFLIGGASEAIAFMMSFNLKGYFSITVVIVVAILLIIIFTMYKQFFAKIFKLKIIQSENSRPHFDDI</sequence>
<proteinExistence type="predicted"/>
<feature type="transmembrane region" description="Helical" evidence="1">
    <location>
        <begin position="186"/>
        <end position="207"/>
    </location>
</feature>
<evidence type="ECO:0000313" key="3">
    <source>
        <dbReference type="Proteomes" id="UP001597251"/>
    </source>
</evidence>
<organism evidence="2 3">
    <name type="scientific">Companilactobacillus keshanensis</name>
    <dbReference type="NCBI Taxonomy" id="2486003"/>
    <lineage>
        <taxon>Bacteria</taxon>
        <taxon>Bacillati</taxon>
        <taxon>Bacillota</taxon>
        <taxon>Bacilli</taxon>
        <taxon>Lactobacillales</taxon>
        <taxon>Lactobacillaceae</taxon>
        <taxon>Companilactobacillus</taxon>
    </lineage>
</organism>
<name>A0ABW4BSB7_9LACO</name>
<evidence type="ECO:0000256" key="1">
    <source>
        <dbReference type="SAM" id="Phobius"/>
    </source>
</evidence>
<dbReference type="Proteomes" id="UP001597251">
    <property type="component" value="Unassembled WGS sequence"/>
</dbReference>
<keyword evidence="1" id="KW-0472">Membrane</keyword>